<dbReference type="AlphaFoldDB" id="A0A1H5HQ41"/>
<gene>
    <name evidence="5" type="ORF">SAMN04490357_7583</name>
</gene>
<dbReference type="PANTHER" id="PTHR45024">
    <property type="entry name" value="DEHYDROGENASES, SHORT CHAIN"/>
    <property type="match status" value="1"/>
</dbReference>
<dbReference type="Pfam" id="PF00106">
    <property type="entry name" value="adh_short"/>
    <property type="match status" value="1"/>
</dbReference>
<dbReference type="STRING" id="67331.SAMN04490357_7583"/>
<dbReference type="InterPro" id="IPR036291">
    <property type="entry name" value="NAD(P)-bd_dom_sf"/>
</dbReference>
<sequence length="300" mass="30865">MDLSGKVAVVTGSGRGLGLAYARALAAAGASVVVNDVDAEAAEAAAKQIAEDGGRAVAEVVAVGTSEAADALVNRAVAEFGRLDVMVTNAGVLRDRVLWKMSDDDFDTVQQVHLRGTFTCARAAAIRMREQGEGGRIIVAGSPAGQRGNFGQTNYAAAKAGIAAMVRTWAMELAKAGITANAVVPNAATEMTKTMPLFSPYIEAYENDGTPFPDSLRKGIAFGTAEDCAGLVVFLASDAAKDVTGQCVGIGGDKLSLWSHPQEVSAAYTDGGWSADAIAAAWPTSVGQRPETYGIPAPQL</sequence>
<dbReference type="PROSITE" id="PS00061">
    <property type="entry name" value="ADH_SHORT"/>
    <property type="match status" value="1"/>
</dbReference>
<dbReference type="EMBL" id="FNTD01000004">
    <property type="protein sequence ID" value="SEE29985.1"/>
    <property type="molecule type" value="Genomic_DNA"/>
</dbReference>
<keyword evidence="2" id="KW-0560">Oxidoreductase</keyword>
<dbReference type="InterPro" id="IPR051687">
    <property type="entry name" value="Peroxisomal_Beta-Oxidation"/>
</dbReference>
<accession>A0A1H5HQ41</accession>
<dbReference type="PANTHER" id="PTHR45024:SF2">
    <property type="entry name" value="SCP2 DOMAIN-CONTAINING PROTEIN"/>
    <property type="match status" value="1"/>
</dbReference>
<name>A0A1H5HQ41_9ACTN</name>
<dbReference type="FunFam" id="3.40.50.720:FF:000084">
    <property type="entry name" value="Short-chain dehydrogenase reductase"/>
    <property type="match status" value="1"/>
</dbReference>
<dbReference type="PRINTS" id="PR00080">
    <property type="entry name" value="SDRFAMILY"/>
</dbReference>
<evidence type="ECO:0000313" key="5">
    <source>
        <dbReference type="EMBL" id="SEE29985.1"/>
    </source>
</evidence>
<dbReference type="RefSeq" id="WP_074995877.1">
    <property type="nucleotide sequence ID" value="NZ_FNTD01000004.1"/>
</dbReference>
<dbReference type="GeneID" id="95516549"/>
<reference evidence="5 6" key="1">
    <citation type="submission" date="2016-10" db="EMBL/GenBank/DDBJ databases">
        <authorList>
            <person name="de Groot N.N."/>
        </authorList>
    </citation>
    <scope>NUCLEOTIDE SEQUENCE [LARGE SCALE GENOMIC DNA]</scope>
    <source>
        <strain evidence="5 6">DSM 40306</strain>
    </source>
</reference>
<dbReference type="InterPro" id="IPR020904">
    <property type="entry name" value="Sc_DH/Rdtase_CS"/>
</dbReference>
<evidence type="ECO:0000256" key="2">
    <source>
        <dbReference type="ARBA" id="ARBA00023002"/>
    </source>
</evidence>
<dbReference type="Gene3D" id="3.40.50.720">
    <property type="entry name" value="NAD(P)-binding Rossmann-like Domain"/>
    <property type="match status" value="1"/>
</dbReference>
<protein>
    <submittedName>
        <fullName evidence="5">NAD(P)-dependent dehydrogenase, short-chain alcohol dehydrogenase family</fullName>
    </submittedName>
</protein>
<proteinExistence type="inferred from homology"/>
<dbReference type="GO" id="GO:0016491">
    <property type="term" value="F:oxidoreductase activity"/>
    <property type="evidence" value="ECO:0007669"/>
    <property type="project" value="UniProtKB-KW"/>
</dbReference>
<dbReference type="InterPro" id="IPR057326">
    <property type="entry name" value="KR_dom"/>
</dbReference>
<dbReference type="SUPFAM" id="SSF51735">
    <property type="entry name" value="NAD(P)-binding Rossmann-fold domains"/>
    <property type="match status" value="1"/>
</dbReference>
<dbReference type="Proteomes" id="UP000182375">
    <property type="component" value="Unassembled WGS sequence"/>
</dbReference>
<evidence type="ECO:0000259" key="4">
    <source>
        <dbReference type="SMART" id="SM00822"/>
    </source>
</evidence>
<dbReference type="InterPro" id="IPR002347">
    <property type="entry name" value="SDR_fam"/>
</dbReference>
<evidence type="ECO:0000256" key="3">
    <source>
        <dbReference type="RuleBase" id="RU000363"/>
    </source>
</evidence>
<organism evidence="5 6">
    <name type="scientific">Streptomyces misionensis</name>
    <dbReference type="NCBI Taxonomy" id="67331"/>
    <lineage>
        <taxon>Bacteria</taxon>
        <taxon>Bacillati</taxon>
        <taxon>Actinomycetota</taxon>
        <taxon>Actinomycetes</taxon>
        <taxon>Kitasatosporales</taxon>
        <taxon>Streptomycetaceae</taxon>
        <taxon>Streptomyces</taxon>
    </lineage>
</organism>
<comment type="similarity">
    <text evidence="1 3">Belongs to the short-chain dehydrogenases/reductases (SDR) family.</text>
</comment>
<dbReference type="PRINTS" id="PR00081">
    <property type="entry name" value="GDHRDH"/>
</dbReference>
<dbReference type="SMART" id="SM00822">
    <property type="entry name" value="PKS_KR"/>
    <property type="match status" value="1"/>
</dbReference>
<evidence type="ECO:0000313" key="6">
    <source>
        <dbReference type="Proteomes" id="UP000182375"/>
    </source>
</evidence>
<feature type="domain" description="Ketoreductase" evidence="4">
    <location>
        <begin position="6"/>
        <end position="186"/>
    </location>
</feature>
<evidence type="ECO:0000256" key="1">
    <source>
        <dbReference type="ARBA" id="ARBA00006484"/>
    </source>
</evidence>